<dbReference type="InterPro" id="IPR039461">
    <property type="entry name" value="Peptidase_M49"/>
</dbReference>
<keyword evidence="1" id="KW-0479">Metal-binding</keyword>
<accession>A0A0D2FCM8</accession>
<evidence type="ECO:0000313" key="3">
    <source>
        <dbReference type="EMBL" id="KIW65773.1"/>
    </source>
</evidence>
<dbReference type="PANTHER" id="PTHR23422:SF11">
    <property type="entry name" value="DIPEPTIDYL PEPTIDASE 3"/>
    <property type="match status" value="1"/>
</dbReference>
<organism evidence="3 4">
    <name type="scientific">Phialophora macrospora</name>
    <dbReference type="NCBI Taxonomy" id="1851006"/>
    <lineage>
        <taxon>Eukaryota</taxon>
        <taxon>Fungi</taxon>
        <taxon>Dikarya</taxon>
        <taxon>Ascomycota</taxon>
        <taxon>Pezizomycotina</taxon>
        <taxon>Eurotiomycetes</taxon>
        <taxon>Chaetothyriomycetidae</taxon>
        <taxon>Chaetothyriales</taxon>
        <taxon>Herpotrichiellaceae</taxon>
        <taxon>Phialophora</taxon>
    </lineage>
</organism>
<evidence type="ECO:0000256" key="2">
    <source>
        <dbReference type="ARBA" id="ARBA00022801"/>
    </source>
</evidence>
<protein>
    <submittedName>
        <fullName evidence="3">Uncharacterized protein</fullName>
    </submittedName>
</protein>
<dbReference type="GO" id="GO:0046872">
    <property type="term" value="F:metal ion binding"/>
    <property type="evidence" value="ECO:0007669"/>
    <property type="project" value="UniProtKB-KW"/>
</dbReference>
<dbReference type="GO" id="GO:0005737">
    <property type="term" value="C:cytoplasm"/>
    <property type="evidence" value="ECO:0007669"/>
    <property type="project" value="TreeGrafter"/>
</dbReference>
<dbReference type="GO" id="GO:0008239">
    <property type="term" value="F:dipeptidyl-peptidase activity"/>
    <property type="evidence" value="ECO:0007669"/>
    <property type="project" value="TreeGrafter"/>
</dbReference>
<sequence length="170" mass="19663">MAYHYHFLLAVFGLRDLASFNVETQTGKIKLDIFPSFKVQSQAHFAMLKYLLTETDGFIDIHHDQSQAKLTVRVDRSKISTDGKAALGDMLLKLHMYRSTADVRPCREYYEDLSRVEEKHLAWRKIVIRNAEPDWNYVHANTFVENGTVVLKEYEATAEGIIQGWANRKV</sequence>
<reference evidence="3 4" key="1">
    <citation type="submission" date="2015-01" db="EMBL/GenBank/DDBJ databases">
        <title>The Genome Sequence of Capronia semiimmersa CBS27337.</title>
        <authorList>
            <consortium name="The Broad Institute Genomics Platform"/>
            <person name="Cuomo C."/>
            <person name="de Hoog S."/>
            <person name="Gorbushina A."/>
            <person name="Stielow B."/>
            <person name="Teixiera M."/>
            <person name="Abouelleil A."/>
            <person name="Chapman S.B."/>
            <person name="Priest M."/>
            <person name="Young S.K."/>
            <person name="Wortman J."/>
            <person name="Nusbaum C."/>
            <person name="Birren B."/>
        </authorList>
    </citation>
    <scope>NUCLEOTIDE SEQUENCE [LARGE SCALE GENOMIC DNA]</scope>
    <source>
        <strain evidence="3 4">CBS 27337</strain>
    </source>
</reference>
<keyword evidence="2" id="KW-0378">Hydrolase</keyword>
<dbReference type="EMBL" id="KN846960">
    <property type="protein sequence ID" value="KIW65773.1"/>
    <property type="molecule type" value="Genomic_DNA"/>
</dbReference>
<dbReference type="AlphaFoldDB" id="A0A0D2FCM8"/>
<gene>
    <name evidence="3" type="ORF">PV04_08000</name>
</gene>
<dbReference type="Pfam" id="PF03571">
    <property type="entry name" value="Peptidase_M49"/>
    <property type="match status" value="1"/>
</dbReference>
<dbReference type="Proteomes" id="UP000054266">
    <property type="component" value="Unassembled WGS sequence"/>
</dbReference>
<dbReference type="HOGENOM" id="CLU_141116_0_0_1"/>
<keyword evidence="4" id="KW-1185">Reference proteome</keyword>
<proteinExistence type="predicted"/>
<evidence type="ECO:0000313" key="4">
    <source>
        <dbReference type="Proteomes" id="UP000054266"/>
    </source>
</evidence>
<name>A0A0D2FCM8_9EURO</name>
<dbReference type="PANTHER" id="PTHR23422">
    <property type="entry name" value="DIPEPTIDYL PEPTIDASE III-RELATED"/>
    <property type="match status" value="1"/>
</dbReference>
<evidence type="ECO:0000256" key="1">
    <source>
        <dbReference type="ARBA" id="ARBA00022723"/>
    </source>
</evidence>
<dbReference type="STRING" id="5601.A0A0D2FCM8"/>